<evidence type="ECO:0000313" key="7">
    <source>
        <dbReference type="EMBL" id="KAK3888619.1"/>
    </source>
</evidence>
<evidence type="ECO:0000313" key="8">
    <source>
        <dbReference type="Proteomes" id="UP001286313"/>
    </source>
</evidence>
<name>A0AAE1GBB3_PETCI</name>
<feature type="compositionally biased region" description="Polar residues" evidence="6">
    <location>
        <begin position="53"/>
        <end position="67"/>
    </location>
</feature>
<keyword evidence="8" id="KW-1185">Reference proteome</keyword>
<evidence type="ECO:0000256" key="2">
    <source>
        <dbReference type="ARBA" id="ARBA00022723"/>
    </source>
</evidence>
<feature type="region of interest" description="Disordered" evidence="6">
    <location>
        <begin position="14"/>
        <end position="67"/>
    </location>
</feature>
<comment type="caution">
    <text evidence="7">The sequence shown here is derived from an EMBL/GenBank/DDBJ whole genome shotgun (WGS) entry which is preliminary data.</text>
</comment>
<gene>
    <name evidence="7" type="ORF">Pcinc_007344</name>
</gene>
<dbReference type="GO" id="GO:0005634">
    <property type="term" value="C:nucleus"/>
    <property type="evidence" value="ECO:0007669"/>
    <property type="project" value="UniProtKB-SubCell"/>
</dbReference>
<dbReference type="PANTHER" id="PTHR46481">
    <property type="entry name" value="ZINC FINGER BED DOMAIN-CONTAINING PROTEIN 4"/>
    <property type="match status" value="1"/>
</dbReference>
<dbReference type="InterPro" id="IPR052035">
    <property type="entry name" value="ZnF_BED_domain_contain"/>
</dbReference>
<keyword evidence="3" id="KW-0863">Zinc-finger</keyword>
<protein>
    <submittedName>
        <fullName evidence="7">Uncharacterized protein</fullName>
    </submittedName>
</protein>
<comment type="subcellular location">
    <subcellularLocation>
        <location evidence="1">Nucleus</location>
    </subcellularLocation>
</comment>
<organism evidence="7 8">
    <name type="scientific">Petrolisthes cinctipes</name>
    <name type="common">Flat porcelain crab</name>
    <dbReference type="NCBI Taxonomy" id="88211"/>
    <lineage>
        <taxon>Eukaryota</taxon>
        <taxon>Metazoa</taxon>
        <taxon>Ecdysozoa</taxon>
        <taxon>Arthropoda</taxon>
        <taxon>Crustacea</taxon>
        <taxon>Multicrustacea</taxon>
        <taxon>Malacostraca</taxon>
        <taxon>Eumalacostraca</taxon>
        <taxon>Eucarida</taxon>
        <taxon>Decapoda</taxon>
        <taxon>Pleocyemata</taxon>
        <taxon>Anomura</taxon>
        <taxon>Galatheoidea</taxon>
        <taxon>Porcellanidae</taxon>
        <taxon>Petrolisthes</taxon>
    </lineage>
</organism>
<proteinExistence type="predicted"/>
<reference evidence="7" key="1">
    <citation type="submission" date="2023-10" db="EMBL/GenBank/DDBJ databases">
        <title>Genome assemblies of two species of porcelain crab, Petrolisthes cinctipes and Petrolisthes manimaculis (Anomura: Porcellanidae).</title>
        <authorList>
            <person name="Angst P."/>
        </authorList>
    </citation>
    <scope>NUCLEOTIDE SEQUENCE</scope>
    <source>
        <strain evidence="7">PB745_01</strain>
        <tissue evidence="7">Gill</tissue>
    </source>
</reference>
<dbReference type="PANTHER" id="PTHR46481:SF10">
    <property type="entry name" value="ZINC FINGER BED DOMAIN-CONTAINING PROTEIN 39"/>
    <property type="match status" value="1"/>
</dbReference>
<dbReference type="GO" id="GO:0008270">
    <property type="term" value="F:zinc ion binding"/>
    <property type="evidence" value="ECO:0007669"/>
    <property type="project" value="UniProtKB-KW"/>
</dbReference>
<evidence type="ECO:0000256" key="6">
    <source>
        <dbReference type="SAM" id="MobiDB-lite"/>
    </source>
</evidence>
<sequence>MRFVHPATLLEKVRKVCDPSQQGDPSSASAPTTSGTRSDPDPDDPTSTQPVDQTSGTAKTGSSQTSMLKFLPKGMTPLRQNMIDEELAKMIAKDFQPFSVVEDKGFKNYCLALNPSYVLPARKTLSQKIIPKLYDRQRESLQAELSKASAVCITSDSWTSRATSSFMAVTCHYIEDYKMK</sequence>
<evidence type="ECO:0000256" key="1">
    <source>
        <dbReference type="ARBA" id="ARBA00004123"/>
    </source>
</evidence>
<dbReference type="Gene3D" id="1.10.10.1070">
    <property type="entry name" value="Zinc finger, BED domain-containing"/>
    <property type="match status" value="1"/>
</dbReference>
<dbReference type="EMBL" id="JAWQEG010000542">
    <property type="protein sequence ID" value="KAK3888619.1"/>
    <property type="molecule type" value="Genomic_DNA"/>
</dbReference>
<dbReference type="AlphaFoldDB" id="A0AAE1GBB3"/>
<feature type="compositionally biased region" description="Low complexity" evidence="6">
    <location>
        <begin position="25"/>
        <end position="37"/>
    </location>
</feature>
<keyword evidence="5" id="KW-0539">Nucleus</keyword>
<evidence type="ECO:0000256" key="3">
    <source>
        <dbReference type="ARBA" id="ARBA00022771"/>
    </source>
</evidence>
<dbReference type="Proteomes" id="UP001286313">
    <property type="component" value="Unassembled WGS sequence"/>
</dbReference>
<dbReference type="SUPFAM" id="SSF140996">
    <property type="entry name" value="Hermes dimerisation domain"/>
    <property type="match status" value="1"/>
</dbReference>
<keyword evidence="2" id="KW-0479">Metal-binding</keyword>
<evidence type="ECO:0000256" key="4">
    <source>
        <dbReference type="ARBA" id="ARBA00022833"/>
    </source>
</evidence>
<accession>A0AAE1GBB3</accession>
<keyword evidence="4" id="KW-0862">Zinc</keyword>
<evidence type="ECO:0000256" key="5">
    <source>
        <dbReference type="ARBA" id="ARBA00023242"/>
    </source>
</evidence>